<proteinExistence type="predicted"/>
<sequence>MKFIKNLFVINLALILFVSCNDDDSNVLNPDNGSASCQAVDFTISENVGLDLKFEAEKKDDYTYTFQVNQKDATGKLSEAKDTSQGENSFVWGIGEGEYTVCLTVAIANNNCTPEKTCKTLVVTAKNVTDFNKPETEKTVVFKDNDGNYKLRFLDKDGKEVN</sequence>
<feature type="chain" id="PRO_5012579397" description="Lipoprotein" evidence="1">
    <location>
        <begin position="22"/>
        <end position="162"/>
    </location>
</feature>
<reference evidence="2 3" key="1">
    <citation type="submission" date="2017-07" db="EMBL/GenBank/DDBJ databases">
        <authorList>
            <person name="Sun Z.S."/>
            <person name="Albrecht U."/>
            <person name="Echele G."/>
            <person name="Lee C.C."/>
        </authorList>
    </citation>
    <scope>NUCLEOTIDE SEQUENCE [LARGE SCALE GENOMIC DNA]</scope>
    <source>
        <strain evidence="3">type strain: KCTC 22618</strain>
    </source>
</reference>
<dbReference type="EMBL" id="LT899436">
    <property type="protein sequence ID" value="SNR14401.1"/>
    <property type="molecule type" value="Genomic_DNA"/>
</dbReference>
<dbReference type="PROSITE" id="PS51257">
    <property type="entry name" value="PROKAR_LIPOPROTEIN"/>
    <property type="match status" value="1"/>
</dbReference>
<evidence type="ECO:0000313" key="2">
    <source>
        <dbReference type="EMBL" id="SNR14401.1"/>
    </source>
</evidence>
<evidence type="ECO:0008006" key="4">
    <source>
        <dbReference type="Google" id="ProtNLM"/>
    </source>
</evidence>
<dbReference type="OrthoDB" id="1179829at2"/>
<dbReference type="Proteomes" id="UP000215214">
    <property type="component" value="Chromosome TJEJU"/>
</dbReference>
<evidence type="ECO:0000313" key="3">
    <source>
        <dbReference type="Proteomes" id="UP000215214"/>
    </source>
</evidence>
<keyword evidence="1" id="KW-0732">Signal</keyword>
<evidence type="ECO:0000256" key="1">
    <source>
        <dbReference type="SAM" id="SignalP"/>
    </source>
</evidence>
<feature type="signal peptide" evidence="1">
    <location>
        <begin position="1"/>
        <end position="21"/>
    </location>
</feature>
<protein>
    <recommendedName>
        <fullName evidence="4">Lipoprotein</fullName>
    </recommendedName>
</protein>
<keyword evidence="3" id="KW-1185">Reference proteome</keyword>
<gene>
    <name evidence="2" type="ORF">TJEJU_0622</name>
</gene>
<accession>A0A238U5B4</accession>
<organism evidence="2 3">
    <name type="scientific">Tenacibaculum jejuense</name>
    <dbReference type="NCBI Taxonomy" id="584609"/>
    <lineage>
        <taxon>Bacteria</taxon>
        <taxon>Pseudomonadati</taxon>
        <taxon>Bacteroidota</taxon>
        <taxon>Flavobacteriia</taxon>
        <taxon>Flavobacteriales</taxon>
        <taxon>Flavobacteriaceae</taxon>
        <taxon>Tenacibaculum</taxon>
    </lineage>
</organism>
<dbReference type="RefSeq" id="WP_095069330.1">
    <property type="nucleotide sequence ID" value="NZ_LT899436.1"/>
</dbReference>
<dbReference type="KEGG" id="tje:TJEJU_0622"/>
<dbReference type="AlphaFoldDB" id="A0A238U5B4"/>
<name>A0A238U5B4_9FLAO</name>